<reference evidence="3" key="1">
    <citation type="journal article" date="2019" name="Int. J. Syst. Evol. Microbiol.">
        <title>The Global Catalogue of Microorganisms (GCM) 10K type strain sequencing project: providing services to taxonomists for standard genome sequencing and annotation.</title>
        <authorList>
            <consortium name="The Broad Institute Genomics Platform"/>
            <consortium name="The Broad Institute Genome Sequencing Center for Infectious Disease"/>
            <person name="Wu L."/>
            <person name="Ma J."/>
        </authorList>
    </citation>
    <scope>NUCLEOTIDE SEQUENCE [LARGE SCALE GENOMIC DNA]</scope>
    <source>
        <strain evidence="3">JCM 4505</strain>
    </source>
</reference>
<gene>
    <name evidence="2" type="ORF">GCM10010302_71270</name>
</gene>
<evidence type="ECO:0000313" key="3">
    <source>
        <dbReference type="Proteomes" id="UP001501867"/>
    </source>
</evidence>
<protein>
    <submittedName>
        <fullName evidence="2">Uncharacterized protein</fullName>
    </submittedName>
</protein>
<feature type="region of interest" description="Disordered" evidence="1">
    <location>
        <begin position="56"/>
        <end position="81"/>
    </location>
</feature>
<organism evidence="2 3">
    <name type="scientific">Streptomyces polychromogenes</name>
    <dbReference type="NCBI Taxonomy" id="67342"/>
    <lineage>
        <taxon>Bacteria</taxon>
        <taxon>Bacillati</taxon>
        <taxon>Actinomycetota</taxon>
        <taxon>Actinomycetes</taxon>
        <taxon>Kitasatosporales</taxon>
        <taxon>Streptomycetaceae</taxon>
        <taxon>Streptomyces</taxon>
    </lineage>
</organism>
<keyword evidence="3" id="KW-1185">Reference proteome</keyword>
<name>A0ABP3FS48_9ACTN</name>
<comment type="caution">
    <text evidence="2">The sequence shown here is derived from an EMBL/GenBank/DDBJ whole genome shotgun (WGS) entry which is preliminary data.</text>
</comment>
<proteinExistence type="predicted"/>
<evidence type="ECO:0000313" key="2">
    <source>
        <dbReference type="EMBL" id="GAA0321822.1"/>
    </source>
</evidence>
<dbReference type="Proteomes" id="UP001501867">
    <property type="component" value="Unassembled WGS sequence"/>
</dbReference>
<dbReference type="EMBL" id="BAAABV010000030">
    <property type="protein sequence ID" value="GAA0321822.1"/>
    <property type="molecule type" value="Genomic_DNA"/>
</dbReference>
<evidence type="ECO:0000256" key="1">
    <source>
        <dbReference type="SAM" id="MobiDB-lite"/>
    </source>
</evidence>
<accession>A0ABP3FS48</accession>
<feature type="region of interest" description="Disordered" evidence="1">
    <location>
        <begin position="1"/>
        <end position="21"/>
    </location>
</feature>
<sequence>MGLEQGQEAQQPRGGLEHRPSVPLFFPAALARCGPWGLTGFAPLRGAGVPYPPFHRSSPSYRWEVPPEAPPQTPRLKRRRG</sequence>